<evidence type="ECO:0000256" key="1">
    <source>
        <dbReference type="ARBA" id="ARBA00006754"/>
    </source>
</evidence>
<feature type="domain" description="CdaR GGDEF-like" evidence="3">
    <location>
        <begin position="126"/>
        <end position="243"/>
    </location>
</feature>
<reference evidence="4 5" key="1">
    <citation type="journal article" date="2017" name="Genome Med.">
        <title>A novel Ruminococcus gnavus clade enriched in inflammatory bowel disease patients.</title>
        <authorList>
            <person name="Hall A.B."/>
            <person name="Yassour M."/>
            <person name="Sauk J."/>
            <person name="Garner A."/>
            <person name="Jiang X."/>
            <person name="Arthur T."/>
            <person name="Lagoudas G.K."/>
            <person name="Vatanen T."/>
            <person name="Fornelos N."/>
            <person name="Wilson R."/>
            <person name="Bertha M."/>
            <person name="Cohen M."/>
            <person name="Garber J."/>
            <person name="Khalili H."/>
            <person name="Gevers D."/>
            <person name="Ananthakrishnan A.N."/>
            <person name="Kugathasan S."/>
            <person name="Lander E.S."/>
            <person name="Blainey P."/>
            <person name="Vlamakis H."/>
            <person name="Xavier R.J."/>
            <person name="Huttenhower C."/>
        </authorList>
    </citation>
    <scope>NUCLEOTIDE SEQUENCE [LARGE SCALE GENOMIC DNA]</scope>
    <source>
        <strain evidence="4 5">RJX1125</strain>
    </source>
</reference>
<evidence type="ECO:0000259" key="3">
    <source>
        <dbReference type="Pfam" id="PF17853"/>
    </source>
</evidence>
<feature type="domain" description="PucR C-terminal helix-turn-helix" evidence="2">
    <location>
        <begin position="294"/>
        <end position="350"/>
    </location>
</feature>
<dbReference type="InterPro" id="IPR051448">
    <property type="entry name" value="CdaR-like_regulators"/>
</dbReference>
<dbReference type="SUPFAM" id="SSF46689">
    <property type="entry name" value="Homeodomain-like"/>
    <property type="match status" value="1"/>
</dbReference>
<gene>
    <name evidence="4" type="ORF">CDL23_02415</name>
</gene>
<dbReference type="EMBL" id="NIHT01000003">
    <property type="protein sequence ID" value="PLT77039.1"/>
    <property type="molecule type" value="Genomic_DNA"/>
</dbReference>
<comment type="caution">
    <text evidence="4">The sequence shown here is derived from an EMBL/GenBank/DDBJ whole genome shotgun (WGS) entry which is preliminary data.</text>
</comment>
<dbReference type="InterPro" id="IPR041522">
    <property type="entry name" value="CdaR_GGDEF"/>
</dbReference>
<evidence type="ECO:0000259" key="2">
    <source>
        <dbReference type="Pfam" id="PF13556"/>
    </source>
</evidence>
<accession>A0A2N5PPJ1</accession>
<dbReference type="RefSeq" id="WP_101883752.1">
    <property type="nucleotide sequence ID" value="NZ_JAQMLL010000001.1"/>
</dbReference>
<dbReference type="Gene3D" id="1.10.10.2840">
    <property type="entry name" value="PucR C-terminal helix-turn-helix domain"/>
    <property type="match status" value="1"/>
</dbReference>
<dbReference type="InterPro" id="IPR025736">
    <property type="entry name" value="PucR_C-HTH_dom"/>
</dbReference>
<dbReference type="PANTHER" id="PTHR33744">
    <property type="entry name" value="CARBOHYDRATE DIACID REGULATOR"/>
    <property type="match status" value="1"/>
</dbReference>
<evidence type="ECO:0000313" key="5">
    <source>
        <dbReference type="Proteomes" id="UP000235093"/>
    </source>
</evidence>
<protein>
    <submittedName>
        <fullName evidence="4">CdaR family transcriptional regulator</fullName>
    </submittedName>
</protein>
<dbReference type="PANTHER" id="PTHR33744:SF15">
    <property type="entry name" value="CARBOHYDRATE DIACID REGULATOR"/>
    <property type="match status" value="1"/>
</dbReference>
<dbReference type="Pfam" id="PF17853">
    <property type="entry name" value="GGDEF_2"/>
    <property type="match status" value="1"/>
</dbReference>
<sequence>MISNQILQNTIEGLKGISRIDFCVLDTEGKALATTFEDTWNYESAVLSFVESPADSQVIQGCQFFKIFDEQQLEYVLLAGGESEDVYMLGKIAAFQVQSLLVAYKERFDKDNFIKNLLLDNLLLVDIYNRAKKLHIDTEAKRVIFIIETSHEKDSVALDNVRNLLGGKSRDFVTAVDEKNIIVVKELADKDGNRELEKMAKEMMEILRAESEDDKIHIAYGTVVNDIKEVSKSYKEAKLALDVGKIFFDEKDIVAYSTLGIGRLIYQLPIPLCKMFIKEIFEGKSPDEFDEETLTTINKFFENSLNVSETSRQLYIHRNTLVYRLDKLQKSTGLDLRVFEDAITFKIALMVVKYMKYMETLEY</sequence>
<proteinExistence type="inferred from homology"/>
<dbReference type="InterPro" id="IPR009057">
    <property type="entry name" value="Homeodomain-like_sf"/>
</dbReference>
<comment type="similarity">
    <text evidence="1">Belongs to the CdaR family.</text>
</comment>
<evidence type="ECO:0000313" key="4">
    <source>
        <dbReference type="EMBL" id="PLT77039.1"/>
    </source>
</evidence>
<dbReference type="Pfam" id="PF13556">
    <property type="entry name" value="HTH_30"/>
    <property type="match status" value="1"/>
</dbReference>
<dbReference type="Proteomes" id="UP000235093">
    <property type="component" value="Unassembled WGS sequence"/>
</dbReference>
<organism evidence="4 5">
    <name type="scientific">Mediterraneibacter gnavus</name>
    <name type="common">Ruminococcus gnavus</name>
    <dbReference type="NCBI Taxonomy" id="33038"/>
    <lineage>
        <taxon>Bacteria</taxon>
        <taxon>Bacillati</taxon>
        <taxon>Bacillota</taxon>
        <taxon>Clostridia</taxon>
        <taxon>Lachnospirales</taxon>
        <taxon>Lachnospiraceae</taxon>
        <taxon>Mediterraneibacter</taxon>
    </lineage>
</organism>
<dbReference type="InterPro" id="IPR042070">
    <property type="entry name" value="PucR_C-HTH_sf"/>
</dbReference>
<name>A0A2N5PPJ1_MEDGN</name>
<dbReference type="AlphaFoldDB" id="A0A2N5PPJ1"/>